<dbReference type="GO" id="GO:0003677">
    <property type="term" value="F:DNA binding"/>
    <property type="evidence" value="ECO:0007669"/>
    <property type="project" value="UniProtKB-UniRule"/>
</dbReference>
<dbReference type="PROSITE" id="PS00447">
    <property type="entry name" value="DNA_POLYMERASE_A"/>
    <property type="match status" value="1"/>
</dbReference>
<keyword evidence="12 17" id="KW-0239">DNA-directed DNA polymerase</keyword>
<dbReference type="EMBL" id="VHJK01000001">
    <property type="protein sequence ID" value="TRD11562.1"/>
    <property type="molecule type" value="Genomic_DNA"/>
</dbReference>
<dbReference type="InterPro" id="IPR001098">
    <property type="entry name" value="DNA-dir_DNA_pol_A_palm_dom"/>
</dbReference>
<evidence type="ECO:0000259" key="19">
    <source>
        <dbReference type="SMART" id="SM00474"/>
    </source>
</evidence>
<dbReference type="CDD" id="cd08637">
    <property type="entry name" value="DNA_pol_A_pol_I_C"/>
    <property type="match status" value="1"/>
</dbReference>
<evidence type="ECO:0000256" key="13">
    <source>
        <dbReference type="ARBA" id="ARBA00023125"/>
    </source>
</evidence>
<feature type="region of interest" description="Disordered" evidence="18">
    <location>
        <begin position="292"/>
        <end position="329"/>
    </location>
</feature>
<evidence type="ECO:0000256" key="2">
    <source>
        <dbReference type="ARBA" id="ARBA00011541"/>
    </source>
</evidence>
<evidence type="ECO:0000256" key="11">
    <source>
        <dbReference type="ARBA" id="ARBA00022839"/>
    </source>
</evidence>
<dbReference type="InterPro" id="IPR018320">
    <property type="entry name" value="DNA_polymerase_1"/>
</dbReference>
<dbReference type="SMART" id="SM00474">
    <property type="entry name" value="35EXOc"/>
    <property type="match status" value="1"/>
</dbReference>
<keyword evidence="11 17" id="KW-0269">Exonuclease</keyword>
<dbReference type="CDD" id="cd06139">
    <property type="entry name" value="DNA_polA_I_Ecoli_like_exo"/>
    <property type="match status" value="1"/>
</dbReference>
<dbReference type="Pfam" id="PF01612">
    <property type="entry name" value="DNA_pol_A_exo1"/>
    <property type="match status" value="1"/>
</dbReference>
<evidence type="ECO:0000256" key="7">
    <source>
        <dbReference type="ARBA" id="ARBA00022705"/>
    </source>
</evidence>
<comment type="catalytic activity">
    <reaction evidence="15 17">
        <text>DNA(n) + a 2'-deoxyribonucleoside 5'-triphosphate = DNA(n+1) + diphosphate</text>
        <dbReference type="Rhea" id="RHEA:22508"/>
        <dbReference type="Rhea" id="RHEA-COMP:17339"/>
        <dbReference type="Rhea" id="RHEA-COMP:17340"/>
        <dbReference type="ChEBI" id="CHEBI:33019"/>
        <dbReference type="ChEBI" id="CHEBI:61560"/>
        <dbReference type="ChEBI" id="CHEBI:173112"/>
        <dbReference type="EC" id="2.7.7.7"/>
    </reaction>
</comment>
<dbReference type="PRINTS" id="PR00868">
    <property type="entry name" value="DNAPOLI"/>
</dbReference>
<dbReference type="SUPFAM" id="SSF88723">
    <property type="entry name" value="PIN domain-like"/>
    <property type="match status" value="1"/>
</dbReference>
<organism evidence="22 23">
    <name type="scientific">Erythrobacter insulae</name>
    <dbReference type="NCBI Taxonomy" id="2584124"/>
    <lineage>
        <taxon>Bacteria</taxon>
        <taxon>Pseudomonadati</taxon>
        <taxon>Pseudomonadota</taxon>
        <taxon>Alphaproteobacteria</taxon>
        <taxon>Sphingomonadales</taxon>
        <taxon>Erythrobacteraceae</taxon>
        <taxon>Erythrobacter/Porphyrobacter group</taxon>
        <taxon>Erythrobacter</taxon>
    </lineage>
</organism>
<keyword evidence="5 17" id="KW-0808">Transferase</keyword>
<evidence type="ECO:0000256" key="8">
    <source>
        <dbReference type="ARBA" id="ARBA00022722"/>
    </source>
</evidence>
<dbReference type="Gene3D" id="3.40.50.1010">
    <property type="entry name" value="5'-nuclease"/>
    <property type="match status" value="1"/>
</dbReference>
<name>A0A547PBP9_9SPHN</name>
<dbReference type="PANTHER" id="PTHR10133">
    <property type="entry name" value="DNA POLYMERASE I"/>
    <property type="match status" value="1"/>
</dbReference>
<dbReference type="CDD" id="cd09898">
    <property type="entry name" value="H3TH_53EXO"/>
    <property type="match status" value="1"/>
</dbReference>
<feature type="domain" description="5'-3' exonuclease" evidence="20">
    <location>
        <begin position="6"/>
        <end position="269"/>
    </location>
</feature>
<evidence type="ECO:0000256" key="3">
    <source>
        <dbReference type="ARBA" id="ARBA00012417"/>
    </source>
</evidence>
<dbReference type="InterPro" id="IPR036397">
    <property type="entry name" value="RNaseH_sf"/>
</dbReference>
<dbReference type="PANTHER" id="PTHR10133:SF27">
    <property type="entry name" value="DNA POLYMERASE NU"/>
    <property type="match status" value="1"/>
</dbReference>
<comment type="function">
    <text evidence="17">In addition to polymerase activity, this DNA polymerase exhibits 3'-5' and 5'-3' exonuclease activity.</text>
</comment>
<dbReference type="Gene3D" id="3.30.420.10">
    <property type="entry name" value="Ribonuclease H-like superfamily/Ribonuclease H"/>
    <property type="match status" value="1"/>
</dbReference>
<dbReference type="AlphaFoldDB" id="A0A547PBP9"/>
<evidence type="ECO:0000259" key="20">
    <source>
        <dbReference type="SMART" id="SM00475"/>
    </source>
</evidence>
<dbReference type="Gene3D" id="3.30.70.370">
    <property type="match status" value="1"/>
</dbReference>
<gene>
    <name evidence="17 22" type="primary">polA</name>
    <name evidence="22" type="ORF">FGU71_06605</name>
</gene>
<evidence type="ECO:0000256" key="17">
    <source>
        <dbReference type="RuleBase" id="RU004460"/>
    </source>
</evidence>
<dbReference type="InterPro" id="IPR019760">
    <property type="entry name" value="DNA-dir_DNA_pol_A_CS"/>
</dbReference>
<feature type="domain" description="DNA-directed DNA polymerase family A palm" evidence="21">
    <location>
        <begin position="701"/>
        <end position="904"/>
    </location>
</feature>
<dbReference type="SUPFAM" id="SSF53098">
    <property type="entry name" value="Ribonuclease H-like"/>
    <property type="match status" value="1"/>
</dbReference>
<dbReference type="InterPro" id="IPR002562">
    <property type="entry name" value="3'-5'_exonuclease_dom"/>
</dbReference>
<reference evidence="22 23" key="1">
    <citation type="submission" date="2019-06" db="EMBL/GenBank/DDBJ databases">
        <title>Erythrobacter insulae sp. nov., isolated from a tidal flat.</title>
        <authorList>
            <person name="Yoon J.-H."/>
        </authorList>
    </citation>
    <scope>NUCLEOTIDE SEQUENCE [LARGE SCALE GENOMIC DNA]</scope>
    <source>
        <strain evidence="22 23">JBTF-M21</strain>
    </source>
</reference>
<evidence type="ECO:0000256" key="14">
    <source>
        <dbReference type="ARBA" id="ARBA00023204"/>
    </source>
</evidence>
<evidence type="ECO:0000256" key="16">
    <source>
        <dbReference type="NCBIfam" id="TIGR00593"/>
    </source>
</evidence>
<dbReference type="SUPFAM" id="SSF56672">
    <property type="entry name" value="DNA/RNA polymerases"/>
    <property type="match status" value="1"/>
</dbReference>
<dbReference type="Proteomes" id="UP000316343">
    <property type="component" value="Unassembled WGS sequence"/>
</dbReference>
<evidence type="ECO:0000256" key="10">
    <source>
        <dbReference type="ARBA" id="ARBA00022801"/>
    </source>
</evidence>
<evidence type="ECO:0000256" key="4">
    <source>
        <dbReference type="ARBA" id="ARBA00020311"/>
    </source>
</evidence>
<dbReference type="InterPro" id="IPR036279">
    <property type="entry name" value="5-3_exonuclease_C_sf"/>
</dbReference>
<evidence type="ECO:0000256" key="12">
    <source>
        <dbReference type="ARBA" id="ARBA00022932"/>
    </source>
</evidence>
<dbReference type="SUPFAM" id="SSF47807">
    <property type="entry name" value="5' to 3' exonuclease, C-terminal subdomain"/>
    <property type="match status" value="1"/>
</dbReference>
<dbReference type="FunFam" id="1.10.150.20:FF:000003">
    <property type="entry name" value="DNA polymerase I"/>
    <property type="match status" value="1"/>
</dbReference>
<evidence type="ECO:0000256" key="9">
    <source>
        <dbReference type="ARBA" id="ARBA00022763"/>
    </source>
</evidence>
<evidence type="ECO:0000256" key="6">
    <source>
        <dbReference type="ARBA" id="ARBA00022695"/>
    </source>
</evidence>
<dbReference type="Pfam" id="PF00476">
    <property type="entry name" value="DNA_pol_A"/>
    <property type="match status" value="1"/>
</dbReference>
<keyword evidence="7 17" id="KW-0235">DNA replication</keyword>
<dbReference type="SMART" id="SM00279">
    <property type="entry name" value="HhH2"/>
    <property type="match status" value="1"/>
</dbReference>
<evidence type="ECO:0000313" key="22">
    <source>
        <dbReference type="EMBL" id="TRD11562.1"/>
    </source>
</evidence>
<keyword evidence="9 17" id="KW-0227">DNA damage</keyword>
<dbReference type="Gene3D" id="1.10.150.20">
    <property type="entry name" value="5' to 3' exonuclease, C-terminal subdomain"/>
    <property type="match status" value="2"/>
</dbReference>
<dbReference type="FunFam" id="1.20.1060.10:FF:000001">
    <property type="entry name" value="DNA polymerase I"/>
    <property type="match status" value="1"/>
</dbReference>
<proteinExistence type="inferred from homology"/>
<evidence type="ECO:0000256" key="5">
    <source>
        <dbReference type="ARBA" id="ARBA00022679"/>
    </source>
</evidence>
<dbReference type="InterPro" id="IPR002421">
    <property type="entry name" value="5-3_exonuclease"/>
</dbReference>
<evidence type="ECO:0000259" key="21">
    <source>
        <dbReference type="SMART" id="SM00482"/>
    </source>
</evidence>
<dbReference type="CDD" id="cd09859">
    <property type="entry name" value="PIN_53EXO"/>
    <property type="match status" value="1"/>
</dbReference>
<dbReference type="FunFam" id="1.10.150.20:FF:000002">
    <property type="entry name" value="DNA polymerase I"/>
    <property type="match status" value="1"/>
</dbReference>
<dbReference type="Pfam" id="PF01367">
    <property type="entry name" value="5_3_exonuc"/>
    <property type="match status" value="1"/>
</dbReference>
<comment type="similarity">
    <text evidence="1 17">Belongs to the DNA polymerase type-A family.</text>
</comment>
<dbReference type="InterPro" id="IPR043502">
    <property type="entry name" value="DNA/RNA_pol_sf"/>
</dbReference>
<evidence type="ECO:0000313" key="23">
    <source>
        <dbReference type="Proteomes" id="UP000316343"/>
    </source>
</evidence>
<dbReference type="InterPro" id="IPR002298">
    <property type="entry name" value="DNA_polymerase_A"/>
</dbReference>
<dbReference type="SMART" id="SM00482">
    <property type="entry name" value="POLAc"/>
    <property type="match status" value="1"/>
</dbReference>
<evidence type="ECO:0000256" key="1">
    <source>
        <dbReference type="ARBA" id="ARBA00007705"/>
    </source>
</evidence>
<protein>
    <recommendedName>
        <fullName evidence="4 16">DNA polymerase I</fullName>
        <ecNumber evidence="3 16">2.7.7.7</ecNumber>
    </recommendedName>
</protein>
<evidence type="ECO:0000256" key="18">
    <source>
        <dbReference type="SAM" id="MobiDB-lite"/>
    </source>
</evidence>
<dbReference type="InterPro" id="IPR020045">
    <property type="entry name" value="DNA_polI_H3TH"/>
</dbReference>
<keyword evidence="13 17" id="KW-0238">DNA-binding</keyword>
<dbReference type="InterPro" id="IPR012337">
    <property type="entry name" value="RNaseH-like_sf"/>
</dbReference>
<evidence type="ECO:0000256" key="15">
    <source>
        <dbReference type="ARBA" id="ARBA00049244"/>
    </source>
</evidence>
<dbReference type="NCBIfam" id="TIGR00593">
    <property type="entry name" value="pola"/>
    <property type="match status" value="1"/>
</dbReference>
<dbReference type="Gene3D" id="1.20.1060.10">
    <property type="entry name" value="Taq DNA Polymerase, Chain T, domain 4"/>
    <property type="match status" value="1"/>
</dbReference>
<keyword evidence="10 17" id="KW-0378">Hydrolase</keyword>
<comment type="subunit">
    <text evidence="2">Single-chain monomer with multiple functions.</text>
</comment>
<dbReference type="GO" id="GO:0008409">
    <property type="term" value="F:5'-3' exonuclease activity"/>
    <property type="evidence" value="ECO:0007669"/>
    <property type="project" value="UniProtKB-UniRule"/>
</dbReference>
<dbReference type="GO" id="GO:0008408">
    <property type="term" value="F:3'-5' exonuclease activity"/>
    <property type="evidence" value="ECO:0007669"/>
    <property type="project" value="UniProtKB-UniRule"/>
</dbReference>
<dbReference type="SMART" id="SM00475">
    <property type="entry name" value="53EXOc"/>
    <property type="match status" value="1"/>
</dbReference>
<dbReference type="RefSeq" id="WP_142787836.1">
    <property type="nucleotide sequence ID" value="NZ_VHJK01000001.1"/>
</dbReference>
<dbReference type="EC" id="2.7.7.7" evidence="3 16"/>
<feature type="domain" description="3'-5' exonuclease" evidence="19">
    <location>
        <begin position="337"/>
        <end position="532"/>
    </location>
</feature>
<comment type="caution">
    <text evidence="22">The sequence shown here is derived from an EMBL/GenBank/DDBJ whole genome shotgun (WGS) entry which is preliminary data.</text>
</comment>
<keyword evidence="6 17" id="KW-0548">Nucleotidyltransferase</keyword>
<dbReference type="NCBIfam" id="NF004397">
    <property type="entry name" value="PRK05755.1"/>
    <property type="match status" value="1"/>
</dbReference>
<dbReference type="InterPro" id="IPR020046">
    <property type="entry name" value="5-3_exonucl_a-hlix_arch_N"/>
</dbReference>
<keyword evidence="14 17" id="KW-0234">DNA repair</keyword>
<dbReference type="OrthoDB" id="9806424at2"/>
<dbReference type="InterPro" id="IPR008918">
    <property type="entry name" value="HhH2"/>
</dbReference>
<sequence>MSEQQQHLYLVDGSSYIFRAYHRLPPLTNPEGTPVGAVYGYTTMLWKLADDLDAADGPTHLAVILDKSSHSFRNDIYPEYKANRPDPPEDLRPQFPLIRDATRAFSLPCIEEEGLEADDLIASYARAAQRQGWHVTIVSSDKDLMQLIGEVGGARIDMLDTMKSARIYIPEVEEKFGVAPELVGDVLALMGDSVDNIPGIYGVGPKTASKLIAEHGSLTAALDSAPEMKKSKLKERLLEGRKDAEMSRVLVTLKEDCDLPQPLDEMRIEKIPEEPLADFLEQHGFTSLLRRLGSGNGSPERANNLHPAKADTQGDAGDVEGNRQPLPEMPAIDRGAYETVQTMDRLEDWVRRAVAARLVAVDTETSSLDSMQADLVGVSLAIGPNDACYIPFGHGGTDLLSEKPEQLDRSAALKTLQPMLADPSVTKVFQNGKYDLNVLARYDLQVSPIEDTMVISFDLDAGRGEGMGGGHGMDELSQRHLGHTALTFKEVCGTGKKQIPFGEVPLDRATEYAAEDADITLRLYHHMKSRLAIEGGTRVYERVDRPLIPVVAQMEREGIKVDRAQLARLSEEFAKEIGRLEGEIHNLAGQEFSVGSPKQLGEILFDKLGHKGGKKGKSGQYSTDQSVLERLAGDGAPIANKVLEWRQLSKLKSTYTDALQEAINPDTQRVHTSYSLVGAQTGRLSSTDPNLQNIPIRTALGRQIREAFVPENGNILLAADYSQIELRLAAHMADVDTLKDAFAKGEDIHSRTATEMFGEVTRDTRAQAKTINFAILYGISRWGLAGRLEVEPDEAQEMIDTYFKRFPGIQRYIAETLETVGERGYSETLFGRKTWFPRIKSKNQAERQGSERAAINAPIQGTSADIIKRAMVRMLPALKDAGLADVRMLLQVHDELVFEMPESDVSAASNVIERVMAEAALPAVKLDVPLAIDIGTGTSWDAAH</sequence>
<dbReference type="Pfam" id="PF02739">
    <property type="entry name" value="5_3_exonuc_N"/>
    <property type="match status" value="1"/>
</dbReference>
<keyword evidence="23" id="KW-1185">Reference proteome</keyword>
<dbReference type="GO" id="GO:0006261">
    <property type="term" value="P:DNA-templated DNA replication"/>
    <property type="evidence" value="ECO:0007669"/>
    <property type="project" value="UniProtKB-UniRule"/>
</dbReference>
<accession>A0A547PBP9</accession>
<keyword evidence="8" id="KW-0540">Nuclease</keyword>
<dbReference type="InterPro" id="IPR029060">
    <property type="entry name" value="PIN-like_dom_sf"/>
</dbReference>
<dbReference type="GO" id="GO:0006302">
    <property type="term" value="P:double-strand break repair"/>
    <property type="evidence" value="ECO:0007669"/>
    <property type="project" value="TreeGrafter"/>
</dbReference>
<dbReference type="GO" id="GO:0003887">
    <property type="term" value="F:DNA-directed DNA polymerase activity"/>
    <property type="evidence" value="ECO:0007669"/>
    <property type="project" value="UniProtKB-UniRule"/>
</dbReference>